<feature type="compositionally biased region" description="Polar residues" evidence="9">
    <location>
        <begin position="926"/>
        <end position="937"/>
    </location>
</feature>
<feature type="transmembrane region" description="Helical" evidence="10">
    <location>
        <begin position="301"/>
        <end position="321"/>
    </location>
</feature>
<dbReference type="EMBL" id="LXFE01000183">
    <property type="protein sequence ID" value="OLL26444.1"/>
    <property type="molecule type" value="Genomic_DNA"/>
</dbReference>
<dbReference type="CDD" id="cd18583">
    <property type="entry name" value="ABC_6TM_HMT1"/>
    <property type="match status" value="1"/>
</dbReference>
<dbReference type="InterPro" id="IPR027417">
    <property type="entry name" value="P-loop_NTPase"/>
</dbReference>
<feature type="transmembrane region" description="Helical" evidence="10">
    <location>
        <begin position="42"/>
        <end position="60"/>
    </location>
</feature>
<sequence>MLNLLGRPYIKLDHLASITSLQCSEYYSSRIAFSCAERMATVHYITPLLVFLTHIITSIIPPPSKEKLHIPAAPSIWPLTVLTVILLCTYISDGVFLVVQQTLHLAWQPEEDFVIYLIASIFVWGMVLLNMRDRKFNSHIDWDLLGSWIVALLGESLILILEFGVYQQTMNVWSILHLSSTLVRLSTLATLNLLYLLIRRRSLQRVFRYFKLKDTPLLANEAGYGAIETSQGSCDASGAGDSDAKNVSEKPFWDYKLFPYLWPQYDRRLQIHFVICIAIMMIERGMNVLGPYTLGNLTDKLMMLAVSPIKVIPWGALFLYLSVRFFQSGFLFTIRQTLWLSIEQYSTQMLATKSFEHVQSLGLDFHLSKKTGDVLRSLDHGESISSFISDLSFHMVPNLIDLVVAIAYFIIFYDPYYALVVIIVMVSWTYIFVGMVRKRKKERRRLVCLRRNEAAIRNDSVVNYETIKAFNGDQYENGRFNEAVSSTLKSEKIYYIMMYFIWIFEEGIFSSGRLICCAIFVYRIAQGQATVGDFVTLLTYLQQLERPMKFFANYYKSLQNQFIDAERLLELLNEIPTIADDPNAETLRVPNGEVAFENVSFGYTSLKSVLKNLSFRVPAGSESGAGKSSIFRLLFRFYDPTSGKIKIDGQDIRGVSLHSLRSHIGIVPQDTILFNDSIMFNLKYANRGATDSEIYAACQAAQIHQRILSFPEGYETSVGERGQKLSGGELQRIAIARAIIKDPYIILLDEATSAIDSNTELEVQSALKRLCAGRTTLVIAHRLSTIVNANLILYLRDGEIIESGDHRSLVEQDGIYASMWKKQAGTVPSQATKATNTTSMLEEEPDKQSAPAAPQPRNSKQRSSRVGVFRRMSRTLSYSDLEKTAQESQPRQSQNTASSSVPVLNKFKRTFTRRSNKGSDKIESPVEQNYLSPTDGQDGNMRENDPDTGV</sequence>
<dbReference type="InterPro" id="IPR003439">
    <property type="entry name" value="ABC_transporter-like_ATP-bd"/>
</dbReference>
<dbReference type="PROSITE" id="PS50929">
    <property type="entry name" value="ABC_TM1F"/>
    <property type="match status" value="1"/>
</dbReference>
<dbReference type="PROSITE" id="PS50893">
    <property type="entry name" value="ABC_TRANSPORTER_2"/>
    <property type="match status" value="1"/>
</dbReference>
<dbReference type="AlphaFoldDB" id="A0A1U7LUX3"/>
<evidence type="ECO:0000256" key="8">
    <source>
        <dbReference type="ARBA" id="ARBA00024363"/>
    </source>
</evidence>
<proteinExistence type="inferred from homology"/>
<dbReference type="PROSITE" id="PS00211">
    <property type="entry name" value="ABC_TRANSPORTER_1"/>
    <property type="match status" value="1"/>
</dbReference>
<dbReference type="InterPro" id="IPR017871">
    <property type="entry name" value="ABC_transporter-like_CS"/>
</dbReference>
<feature type="transmembrane region" description="Helical" evidence="10">
    <location>
        <begin position="391"/>
        <end position="411"/>
    </location>
</feature>
<dbReference type="Proteomes" id="UP000186594">
    <property type="component" value="Unassembled WGS sequence"/>
</dbReference>
<feature type="compositionally biased region" description="Polar residues" evidence="9">
    <location>
        <begin position="826"/>
        <end position="840"/>
    </location>
</feature>
<evidence type="ECO:0000256" key="2">
    <source>
        <dbReference type="ARBA" id="ARBA00022448"/>
    </source>
</evidence>
<feature type="transmembrane region" description="Helical" evidence="10">
    <location>
        <begin position="417"/>
        <end position="436"/>
    </location>
</feature>
<dbReference type="GO" id="GO:0005774">
    <property type="term" value="C:vacuolar membrane"/>
    <property type="evidence" value="ECO:0007669"/>
    <property type="project" value="TreeGrafter"/>
</dbReference>
<dbReference type="SUPFAM" id="SSF52540">
    <property type="entry name" value="P-loop containing nucleoside triphosphate hydrolases"/>
    <property type="match status" value="1"/>
</dbReference>
<dbReference type="Gene3D" id="1.20.1560.10">
    <property type="entry name" value="ABC transporter type 1, transmembrane domain"/>
    <property type="match status" value="1"/>
</dbReference>
<feature type="domain" description="ABC transmembrane type-1" evidence="12">
    <location>
        <begin position="274"/>
        <end position="560"/>
    </location>
</feature>
<dbReference type="InterPro" id="IPR003593">
    <property type="entry name" value="AAA+_ATPase"/>
</dbReference>
<evidence type="ECO:0000313" key="14">
    <source>
        <dbReference type="Proteomes" id="UP000186594"/>
    </source>
</evidence>
<dbReference type="PANTHER" id="PTHR24221:SF651">
    <property type="entry name" value="HEAVY METAL TOLERANCE PROTEIN"/>
    <property type="match status" value="1"/>
</dbReference>
<keyword evidence="5" id="KW-0067">ATP-binding</keyword>
<evidence type="ECO:0000313" key="13">
    <source>
        <dbReference type="EMBL" id="OLL26444.1"/>
    </source>
</evidence>
<dbReference type="Pfam" id="PF00664">
    <property type="entry name" value="ABC_membrane"/>
    <property type="match status" value="1"/>
</dbReference>
<dbReference type="GO" id="GO:0016887">
    <property type="term" value="F:ATP hydrolysis activity"/>
    <property type="evidence" value="ECO:0007669"/>
    <property type="project" value="InterPro"/>
</dbReference>
<feature type="transmembrane region" description="Helical" evidence="10">
    <location>
        <begin position="271"/>
        <end position="289"/>
    </location>
</feature>
<feature type="compositionally biased region" description="Polar residues" evidence="9">
    <location>
        <begin position="886"/>
        <end position="902"/>
    </location>
</feature>
<evidence type="ECO:0000256" key="1">
    <source>
        <dbReference type="ARBA" id="ARBA00004141"/>
    </source>
</evidence>
<evidence type="ECO:0000256" key="3">
    <source>
        <dbReference type="ARBA" id="ARBA00022692"/>
    </source>
</evidence>
<organism evidence="13 14">
    <name type="scientific">Neolecta irregularis (strain DAH-3)</name>
    <dbReference type="NCBI Taxonomy" id="1198029"/>
    <lineage>
        <taxon>Eukaryota</taxon>
        <taxon>Fungi</taxon>
        <taxon>Dikarya</taxon>
        <taxon>Ascomycota</taxon>
        <taxon>Taphrinomycotina</taxon>
        <taxon>Neolectales</taxon>
        <taxon>Neolectaceae</taxon>
        <taxon>Neolecta</taxon>
    </lineage>
</organism>
<feature type="domain" description="ABC transporter" evidence="11">
    <location>
        <begin position="594"/>
        <end position="822"/>
    </location>
</feature>
<feature type="transmembrane region" description="Helical" evidence="10">
    <location>
        <begin position="499"/>
        <end position="522"/>
    </location>
</feature>
<feature type="transmembrane region" description="Helical" evidence="10">
    <location>
        <begin position="144"/>
        <end position="166"/>
    </location>
</feature>
<evidence type="ECO:0000256" key="7">
    <source>
        <dbReference type="ARBA" id="ARBA00023136"/>
    </source>
</evidence>
<keyword evidence="4" id="KW-0547">Nucleotide-binding</keyword>
<dbReference type="GO" id="GO:0005524">
    <property type="term" value="F:ATP binding"/>
    <property type="evidence" value="ECO:0007669"/>
    <property type="project" value="UniProtKB-KW"/>
</dbReference>
<keyword evidence="7 10" id="KW-0472">Membrane</keyword>
<evidence type="ECO:0000259" key="12">
    <source>
        <dbReference type="PROSITE" id="PS50929"/>
    </source>
</evidence>
<dbReference type="Pfam" id="PF00005">
    <property type="entry name" value="ABC_tran"/>
    <property type="match status" value="1"/>
</dbReference>
<comment type="subcellular location">
    <subcellularLocation>
        <location evidence="1">Membrane</location>
        <topology evidence="1">Multi-pass membrane protein</topology>
    </subcellularLocation>
</comment>
<feature type="transmembrane region" description="Helical" evidence="10">
    <location>
        <begin position="113"/>
        <end position="132"/>
    </location>
</feature>
<accession>A0A1U7LUX3</accession>
<evidence type="ECO:0000259" key="11">
    <source>
        <dbReference type="PROSITE" id="PS50893"/>
    </source>
</evidence>
<comment type="similarity">
    <text evidence="8">Belongs to the ABC transporter superfamily. ABCB family. Heavy Metal importer (TC 3.A.1.210) subfamily.</text>
</comment>
<evidence type="ECO:0000256" key="10">
    <source>
        <dbReference type="SAM" id="Phobius"/>
    </source>
</evidence>
<keyword evidence="2" id="KW-0813">Transport</keyword>
<dbReference type="STRING" id="1198029.A0A1U7LUX3"/>
<dbReference type="OrthoDB" id="6500128at2759"/>
<keyword evidence="14" id="KW-1185">Reference proteome</keyword>
<keyword evidence="3 10" id="KW-0812">Transmembrane</keyword>
<feature type="region of interest" description="Disordered" evidence="9">
    <location>
        <begin position="826"/>
        <end position="950"/>
    </location>
</feature>
<evidence type="ECO:0000256" key="9">
    <source>
        <dbReference type="SAM" id="MobiDB-lite"/>
    </source>
</evidence>
<feature type="transmembrane region" description="Helical" evidence="10">
    <location>
        <begin position="72"/>
        <end position="93"/>
    </location>
</feature>
<feature type="compositionally biased region" description="Basic residues" evidence="9">
    <location>
        <begin position="906"/>
        <end position="916"/>
    </location>
</feature>
<dbReference type="PANTHER" id="PTHR24221">
    <property type="entry name" value="ATP-BINDING CASSETTE SUB-FAMILY B"/>
    <property type="match status" value="1"/>
</dbReference>
<evidence type="ECO:0000256" key="5">
    <source>
        <dbReference type="ARBA" id="ARBA00022840"/>
    </source>
</evidence>
<dbReference type="GO" id="GO:0140359">
    <property type="term" value="F:ABC-type transporter activity"/>
    <property type="evidence" value="ECO:0007669"/>
    <property type="project" value="InterPro"/>
</dbReference>
<dbReference type="InterPro" id="IPR036640">
    <property type="entry name" value="ABC1_TM_sf"/>
</dbReference>
<feature type="transmembrane region" description="Helical" evidence="10">
    <location>
        <begin position="172"/>
        <end position="198"/>
    </location>
</feature>
<dbReference type="InterPro" id="IPR039421">
    <property type="entry name" value="Type_1_exporter"/>
</dbReference>
<dbReference type="InterPro" id="IPR011527">
    <property type="entry name" value="ABC1_TM_dom"/>
</dbReference>
<dbReference type="FunFam" id="3.40.50.300:FF:000287">
    <property type="entry name" value="Multidrug ABC transporter ATP-binding protein"/>
    <property type="match status" value="1"/>
</dbReference>
<dbReference type="SMART" id="SM00382">
    <property type="entry name" value="AAA"/>
    <property type="match status" value="1"/>
</dbReference>
<gene>
    <name evidence="13" type="ORF">NEOLI_001279</name>
</gene>
<feature type="compositionally biased region" description="Basic and acidic residues" evidence="9">
    <location>
        <begin position="940"/>
        <end position="950"/>
    </location>
</feature>
<name>A0A1U7LUX3_NEOID</name>
<evidence type="ECO:0000256" key="6">
    <source>
        <dbReference type="ARBA" id="ARBA00022989"/>
    </source>
</evidence>
<keyword evidence="6 10" id="KW-1133">Transmembrane helix</keyword>
<protein>
    <submittedName>
        <fullName evidence="13">Heavy metal tolerance protein</fullName>
    </submittedName>
</protein>
<evidence type="ECO:0000256" key="4">
    <source>
        <dbReference type="ARBA" id="ARBA00022741"/>
    </source>
</evidence>
<dbReference type="SUPFAM" id="SSF90123">
    <property type="entry name" value="ABC transporter transmembrane region"/>
    <property type="match status" value="1"/>
</dbReference>
<reference evidence="13 14" key="1">
    <citation type="submission" date="2016-04" db="EMBL/GenBank/DDBJ databases">
        <title>Evolutionary innovation and constraint leading to complex multicellularity in the Ascomycota.</title>
        <authorList>
            <person name="Cisse O."/>
            <person name="Nguyen A."/>
            <person name="Hewitt D.A."/>
            <person name="Jedd G."/>
            <person name="Stajich J.E."/>
        </authorList>
    </citation>
    <scope>NUCLEOTIDE SEQUENCE [LARGE SCALE GENOMIC DNA]</scope>
    <source>
        <strain evidence="13 14">DAH-3</strain>
    </source>
</reference>
<dbReference type="Gene3D" id="3.40.50.300">
    <property type="entry name" value="P-loop containing nucleotide triphosphate hydrolases"/>
    <property type="match status" value="1"/>
</dbReference>
<comment type="caution">
    <text evidence="13">The sequence shown here is derived from an EMBL/GenBank/DDBJ whole genome shotgun (WGS) entry which is preliminary data.</text>
</comment>